<name>A0ABW4XPV4_9GAMM</name>
<evidence type="ECO:0000256" key="1">
    <source>
        <dbReference type="SAM" id="SignalP"/>
    </source>
</evidence>
<proteinExistence type="predicted"/>
<dbReference type="RefSeq" id="WP_345339916.1">
    <property type="nucleotide sequence ID" value="NZ_BAABLI010000012.1"/>
</dbReference>
<sequence>MYTAKQLILAILLLNCFYLSACSPENSSSDGTESPSDYSLEATQDSERKVTIRVLEKEAILVSFTLPGGEQIADTLDEIDLCKESAGRDCSSLQSRMNQLLSWSPNNKFLAVTAGHTDGFWIFDINQIQSSAENQIEKTVIAVEMRRNDPEWGETKTGLFHFPIGWHGNDQFVFGAGLSGLRSVYLFDLQAHQLKGNKQFLTDDSSRVDFISVPVEGYESRSGYVSLEEIESQVTKLSQASGTELN</sequence>
<feature type="chain" id="PRO_5045851483" description="Lipoprotein" evidence="1">
    <location>
        <begin position="22"/>
        <end position="246"/>
    </location>
</feature>
<comment type="caution">
    <text evidence="2">The sequence shown here is derived from an EMBL/GenBank/DDBJ whole genome shotgun (WGS) entry which is preliminary data.</text>
</comment>
<evidence type="ECO:0000313" key="2">
    <source>
        <dbReference type="EMBL" id="MFD2097158.1"/>
    </source>
</evidence>
<keyword evidence="1" id="KW-0732">Signal</keyword>
<evidence type="ECO:0000313" key="3">
    <source>
        <dbReference type="Proteomes" id="UP001597380"/>
    </source>
</evidence>
<feature type="signal peptide" evidence="1">
    <location>
        <begin position="1"/>
        <end position="21"/>
    </location>
</feature>
<organism evidence="2 3">
    <name type="scientific">Corallincola platygyrae</name>
    <dbReference type="NCBI Taxonomy" id="1193278"/>
    <lineage>
        <taxon>Bacteria</taxon>
        <taxon>Pseudomonadati</taxon>
        <taxon>Pseudomonadota</taxon>
        <taxon>Gammaproteobacteria</taxon>
        <taxon>Alteromonadales</taxon>
        <taxon>Psychromonadaceae</taxon>
        <taxon>Corallincola</taxon>
    </lineage>
</organism>
<protein>
    <recommendedName>
        <fullName evidence="4">Lipoprotein</fullName>
    </recommendedName>
</protein>
<dbReference type="EMBL" id="JBHUHT010000016">
    <property type="protein sequence ID" value="MFD2097158.1"/>
    <property type="molecule type" value="Genomic_DNA"/>
</dbReference>
<dbReference type="Proteomes" id="UP001597380">
    <property type="component" value="Unassembled WGS sequence"/>
</dbReference>
<keyword evidence="3" id="KW-1185">Reference proteome</keyword>
<reference evidence="3" key="1">
    <citation type="journal article" date="2019" name="Int. J. Syst. Evol. Microbiol.">
        <title>The Global Catalogue of Microorganisms (GCM) 10K type strain sequencing project: providing services to taxonomists for standard genome sequencing and annotation.</title>
        <authorList>
            <consortium name="The Broad Institute Genomics Platform"/>
            <consortium name="The Broad Institute Genome Sequencing Center for Infectious Disease"/>
            <person name="Wu L."/>
            <person name="Ma J."/>
        </authorList>
    </citation>
    <scope>NUCLEOTIDE SEQUENCE [LARGE SCALE GENOMIC DNA]</scope>
    <source>
        <strain evidence="3">CGMCC 1.10992</strain>
    </source>
</reference>
<evidence type="ECO:0008006" key="4">
    <source>
        <dbReference type="Google" id="ProtNLM"/>
    </source>
</evidence>
<accession>A0ABW4XPV4</accession>
<gene>
    <name evidence="2" type="ORF">ACFSJ3_14275</name>
</gene>
<dbReference type="SUPFAM" id="SSF82171">
    <property type="entry name" value="DPP6 N-terminal domain-like"/>
    <property type="match status" value="1"/>
</dbReference>